<dbReference type="InterPro" id="IPR050155">
    <property type="entry name" value="HAD-like_hydrolase_sf"/>
</dbReference>
<gene>
    <name evidence="1" type="ORF">ACIGXA_37870</name>
</gene>
<dbReference type="InterPro" id="IPR023214">
    <property type="entry name" value="HAD_sf"/>
</dbReference>
<keyword evidence="2" id="KW-1185">Reference proteome</keyword>
<evidence type="ECO:0000313" key="2">
    <source>
        <dbReference type="Proteomes" id="UP001614394"/>
    </source>
</evidence>
<dbReference type="Gene3D" id="3.40.50.1000">
    <property type="entry name" value="HAD superfamily/HAD-like"/>
    <property type="match status" value="1"/>
</dbReference>
<accession>A0ABW8CIP7</accession>
<evidence type="ECO:0000313" key="1">
    <source>
        <dbReference type="EMBL" id="MFI9106288.1"/>
    </source>
</evidence>
<name>A0ABW8CIP7_9ACTN</name>
<dbReference type="SUPFAM" id="SSF56784">
    <property type="entry name" value="HAD-like"/>
    <property type="match status" value="1"/>
</dbReference>
<organism evidence="1 2">
    <name type="scientific">Streptomyces fildesensis</name>
    <dbReference type="NCBI Taxonomy" id="375757"/>
    <lineage>
        <taxon>Bacteria</taxon>
        <taxon>Bacillati</taxon>
        <taxon>Actinomycetota</taxon>
        <taxon>Actinomycetes</taxon>
        <taxon>Kitasatosporales</taxon>
        <taxon>Streptomycetaceae</taxon>
        <taxon>Streptomyces</taxon>
    </lineage>
</organism>
<dbReference type="PANTHER" id="PTHR43434">
    <property type="entry name" value="PHOSPHOGLYCOLATE PHOSPHATASE"/>
    <property type="match status" value="1"/>
</dbReference>
<sequence length="240" mass="25753">MTRRPLPSDRPCDPRTPREIVTAAECVLFDFDGPIAGLFSHHRAHEVARVLLRRIAGWGLAPALSDPDDPIQIIRDTAIALAGSSAHHRIAELEELLCAQEIRAARSAVPTDHAYELVEWLMKRGTKLAVSTNNSAAAVNTYLERTGLAPFFGPHVHGRLADPTLMKPDPACLTAGLRSTGAAAVDSLMIGDSESDVAAARAAGVAFLGYARNDAKDRRLRQAGAQHVVRSFDRLIGDGG</sequence>
<dbReference type="GO" id="GO:0016787">
    <property type="term" value="F:hydrolase activity"/>
    <property type="evidence" value="ECO:0007669"/>
    <property type="project" value="UniProtKB-KW"/>
</dbReference>
<reference evidence="1 2" key="1">
    <citation type="submission" date="2024-10" db="EMBL/GenBank/DDBJ databases">
        <title>The Natural Products Discovery Center: Release of the First 8490 Sequenced Strains for Exploring Actinobacteria Biosynthetic Diversity.</title>
        <authorList>
            <person name="Kalkreuter E."/>
            <person name="Kautsar S.A."/>
            <person name="Yang D."/>
            <person name="Bader C.D."/>
            <person name="Teijaro C.N."/>
            <person name="Fluegel L."/>
            <person name="Davis C.M."/>
            <person name="Simpson J.R."/>
            <person name="Lauterbach L."/>
            <person name="Steele A.D."/>
            <person name="Gui C."/>
            <person name="Meng S."/>
            <person name="Li G."/>
            <person name="Viehrig K."/>
            <person name="Ye F."/>
            <person name="Su P."/>
            <person name="Kiefer A.F."/>
            <person name="Nichols A."/>
            <person name="Cepeda A.J."/>
            <person name="Yan W."/>
            <person name="Fan B."/>
            <person name="Jiang Y."/>
            <person name="Adhikari A."/>
            <person name="Zheng C.-J."/>
            <person name="Schuster L."/>
            <person name="Cowan T.M."/>
            <person name="Smanski M.J."/>
            <person name="Chevrette M.G."/>
            <person name="De Carvalho L.P.S."/>
            <person name="Shen B."/>
        </authorList>
    </citation>
    <scope>NUCLEOTIDE SEQUENCE [LARGE SCALE GENOMIC DNA]</scope>
    <source>
        <strain evidence="1 2">NPDC053399</strain>
    </source>
</reference>
<proteinExistence type="predicted"/>
<dbReference type="EMBL" id="JBITYG010000017">
    <property type="protein sequence ID" value="MFI9106288.1"/>
    <property type="molecule type" value="Genomic_DNA"/>
</dbReference>
<keyword evidence="1" id="KW-0378">Hydrolase</keyword>
<dbReference type="Proteomes" id="UP001614394">
    <property type="component" value="Unassembled WGS sequence"/>
</dbReference>
<dbReference type="Pfam" id="PF00702">
    <property type="entry name" value="Hydrolase"/>
    <property type="match status" value="1"/>
</dbReference>
<protein>
    <submittedName>
        <fullName evidence="1">HAD family hydrolase</fullName>
        <ecNumber evidence="1">3.-.-.-</ecNumber>
    </submittedName>
</protein>
<dbReference type="PANTHER" id="PTHR43434:SF1">
    <property type="entry name" value="PHOSPHOGLYCOLATE PHOSPHATASE"/>
    <property type="match status" value="1"/>
</dbReference>
<dbReference type="InterPro" id="IPR036412">
    <property type="entry name" value="HAD-like_sf"/>
</dbReference>
<dbReference type="EC" id="3.-.-.-" evidence="1"/>
<comment type="caution">
    <text evidence="1">The sequence shown here is derived from an EMBL/GenBank/DDBJ whole genome shotgun (WGS) entry which is preliminary data.</text>
</comment>
<dbReference type="RefSeq" id="WP_399657702.1">
    <property type="nucleotide sequence ID" value="NZ_JBITYG010000017.1"/>
</dbReference>